<evidence type="ECO:0000256" key="8">
    <source>
        <dbReference type="ARBA" id="ARBA00034120"/>
    </source>
</evidence>
<keyword evidence="5" id="KW-0460">Magnesium</keyword>
<dbReference type="GO" id="GO:0051607">
    <property type="term" value="P:defense response to virus"/>
    <property type="evidence" value="ECO:0007669"/>
    <property type="project" value="UniProtKB-KW"/>
</dbReference>
<keyword evidence="2" id="KW-0808">Transferase</keyword>
<dbReference type="OrthoDB" id="9793236at2"/>
<dbReference type="GO" id="GO:0003723">
    <property type="term" value="F:RNA binding"/>
    <property type="evidence" value="ECO:0007669"/>
    <property type="project" value="InterPro"/>
</dbReference>
<dbReference type="RefSeq" id="WP_088918388.1">
    <property type="nucleotide sequence ID" value="NZ_CP018632.1"/>
</dbReference>
<evidence type="ECO:0000256" key="7">
    <source>
        <dbReference type="ARBA" id="ARBA00023118"/>
    </source>
</evidence>
<accession>A0A2Z2NPF5</accession>
<dbReference type="Pfam" id="PF08388">
    <property type="entry name" value="GIIM"/>
    <property type="match status" value="1"/>
</dbReference>
<evidence type="ECO:0000256" key="2">
    <source>
        <dbReference type="ARBA" id="ARBA00022679"/>
    </source>
</evidence>
<dbReference type="KEGG" id="gai:IMCC3135_15355"/>
<keyword evidence="13" id="KW-1185">Reference proteome</keyword>
<feature type="domain" description="Reverse transcriptase" evidence="11">
    <location>
        <begin position="93"/>
        <end position="318"/>
    </location>
</feature>
<keyword evidence="7" id="KW-0051">Antiviral defense</keyword>
<keyword evidence="6" id="KW-0695">RNA-directed DNA polymerase</keyword>
<organism evidence="12 13">
    <name type="scientific">Granulosicoccus antarcticus IMCC3135</name>
    <dbReference type="NCBI Taxonomy" id="1192854"/>
    <lineage>
        <taxon>Bacteria</taxon>
        <taxon>Pseudomonadati</taxon>
        <taxon>Pseudomonadota</taxon>
        <taxon>Gammaproteobacteria</taxon>
        <taxon>Chromatiales</taxon>
        <taxon>Granulosicoccaceae</taxon>
        <taxon>Granulosicoccus</taxon>
    </lineage>
</organism>
<evidence type="ECO:0000313" key="13">
    <source>
        <dbReference type="Proteomes" id="UP000250079"/>
    </source>
</evidence>
<dbReference type="EC" id="2.7.7.49" evidence="1"/>
<dbReference type="InterPro" id="IPR013597">
    <property type="entry name" value="Mat_intron_G2"/>
</dbReference>
<gene>
    <name evidence="12" type="primary">ltrA_7</name>
    <name evidence="12" type="ORF">IMCC3135_15355</name>
</gene>
<reference evidence="12 13" key="1">
    <citation type="submission" date="2016-12" db="EMBL/GenBank/DDBJ databases">
        <authorList>
            <person name="Song W.-J."/>
            <person name="Kurnit D.M."/>
        </authorList>
    </citation>
    <scope>NUCLEOTIDE SEQUENCE [LARGE SCALE GENOMIC DNA]</scope>
    <source>
        <strain evidence="12 13">IMCC3135</strain>
    </source>
</reference>
<evidence type="ECO:0000256" key="4">
    <source>
        <dbReference type="ARBA" id="ARBA00022723"/>
    </source>
</evidence>
<dbReference type="GO" id="GO:0003964">
    <property type="term" value="F:RNA-directed DNA polymerase activity"/>
    <property type="evidence" value="ECO:0007669"/>
    <property type="project" value="UniProtKB-KW"/>
</dbReference>
<evidence type="ECO:0000259" key="11">
    <source>
        <dbReference type="PROSITE" id="PS50878"/>
    </source>
</evidence>
<comment type="similarity">
    <text evidence="8">Belongs to the bacterial reverse transcriptase family.</text>
</comment>
<proteinExistence type="inferred from homology"/>
<dbReference type="InterPro" id="IPR000477">
    <property type="entry name" value="RT_dom"/>
</dbReference>
<evidence type="ECO:0000256" key="3">
    <source>
        <dbReference type="ARBA" id="ARBA00022695"/>
    </source>
</evidence>
<dbReference type="EMBL" id="CP018632">
    <property type="protein sequence ID" value="ASJ73153.1"/>
    <property type="molecule type" value="Genomic_DNA"/>
</dbReference>
<keyword evidence="4" id="KW-0479">Metal-binding</keyword>
<dbReference type="NCBIfam" id="TIGR04416">
    <property type="entry name" value="group_II_RT_mat"/>
    <property type="match status" value="1"/>
</dbReference>
<dbReference type="PANTHER" id="PTHR34047">
    <property type="entry name" value="NUCLEAR INTRON MATURASE 1, MITOCHONDRIAL-RELATED"/>
    <property type="match status" value="1"/>
</dbReference>
<dbReference type="InterPro" id="IPR030931">
    <property type="entry name" value="Group_II_RT_mat"/>
</dbReference>
<evidence type="ECO:0000256" key="1">
    <source>
        <dbReference type="ARBA" id="ARBA00012493"/>
    </source>
</evidence>
<evidence type="ECO:0000256" key="9">
    <source>
        <dbReference type="ARBA" id="ARBA00048173"/>
    </source>
</evidence>
<dbReference type="Pfam" id="PF00078">
    <property type="entry name" value="RVT_1"/>
    <property type="match status" value="1"/>
</dbReference>
<dbReference type="InterPro" id="IPR043502">
    <property type="entry name" value="DNA/RNA_pol_sf"/>
</dbReference>
<feature type="compositionally biased region" description="Basic residues" evidence="10">
    <location>
        <begin position="7"/>
        <end position="18"/>
    </location>
</feature>
<dbReference type="CDD" id="cd01651">
    <property type="entry name" value="RT_G2_intron"/>
    <property type="match status" value="1"/>
</dbReference>
<dbReference type="AlphaFoldDB" id="A0A2Z2NPF5"/>
<evidence type="ECO:0000256" key="5">
    <source>
        <dbReference type="ARBA" id="ARBA00022842"/>
    </source>
</evidence>
<dbReference type="GO" id="GO:0046872">
    <property type="term" value="F:metal ion binding"/>
    <property type="evidence" value="ECO:0007669"/>
    <property type="project" value="UniProtKB-KW"/>
</dbReference>
<dbReference type="PANTHER" id="PTHR34047:SF8">
    <property type="entry name" value="PROTEIN YKFC"/>
    <property type="match status" value="1"/>
</dbReference>
<comment type="catalytic activity">
    <reaction evidence="9">
        <text>DNA(n) + a 2'-deoxyribonucleoside 5'-triphosphate = DNA(n+1) + diphosphate</text>
        <dbReference type="Rhea" id="RHEA:22508"/>
        <dbReference type="Rhea" id="RHEA-COMP:17339"/>
        <dbReference type="Rhea" id="RHEA-COMP:17340"/>
        <dbReference type="ChEBI" id="CHEBI:33019"/>
        <dbReference type="ChEBI" id="CHEBI:61560"/>
        <dbReference type="ChEBI" id="CHEBI:173112"/>
        <dbReference type="EC" id="2.7.7.49"/>
    </reaction>
</comment>
<evidence type="ECO:0000313" key="12">
    <source>
        <dbReference type="EMBL" id="ASJ73153.1"/>
    </source>
</evidence>
<evidence type="ECO:0000256" key="6">
    <source>
        <dbReference type="ARBA" id="ARBA00022918"/>
    </source>
</evidence>
<dbReference type="PROSITE" id="PS50878">
    <property type="entry name" value="RT_POL"/>
    <property type="match status" value="1"/>
</dbReference>
<name>A0A2Z2NPF5_9GAMM</name>
<sequence length="456" mass="52102">MTLDKAKHQKLGRSRRSERRTGEARKLSARGEAVSVPQRTEGLGRENLLEQALSRENMVEAWKRVKANKGSAGVDGLSITQTIEYLHTQWPVIRDELLRGSYRPSAVRRVEIPKPGGGSRELGIPTVIDRLIQQALLQVLQPLLDPTFSKFSYGFRPGRSAHDAVLHAQQCVQQGYQVVVDVDLEKFFDRVNHDVLMDRLSKRIDDKAVLRLIRRFLRAGVMINGVLVERLEGTVQGSPLSPLLANVLLDEVDQALERRGHKFARYADDCNVYVRSQRAGERVLRSLRKLYAKLHLRVNEAKTAVGPVFGRKFLGYCLRRWSGNTVKIAVSPSAIVKFKQRIRQITRRVGGRSLVQVAVELRSFIPGWKAYFHLARTPKIFRDLDGWIRRRLRAIQLKHWRRGRTTFDALRRLDASQELAKLIACSSKRCWHNSLSGLHFILSVKYYDGLDVPRLS</sequence>
<protein>
    <recommendedName>
        <fullName evidence="1">RNA-directed DNA polymerase</fullName>
        <ecNumber evidence="1">2.7.7.49</ecNumber>
    </recommendedName>
</protein>
<dbReference type="SUPFAM" id="SSF56672">
    <property type="entry name" value="DNA/RNA polymerases"/>
    <property type="match status" value="1"/>
</dbReference>
<keyword evidence="3" id="KW-0548">Nucleotidyltransferase</keyword>
<evidence type="ECO:0000256" key="10">
    <source>
        <dbReference type="SAM" id="MobiDB-lite"/>
    </source>
</evidence>
<dbReference type="InterPro" id="IPR000123">
    <property type="entry name" value="Reverse_transcriptase_msDNA"/>
</dbReference>
<feature type="region of interest" description="Disordered" evidence="10">
    <location>
        <begin position="1"/>
        <end position="41"/>
    </location>
</feature>
<dbReference type="PRINTS" id="PR00866">
    <property type="entry name" value="RNADNAPOLMS"/>
</dbReference>
<dbReference type="InterPro" id="IPR051083">
    <property type="entry name" value="GrpII_Intron_Splice-Mob/Def"/>
</dbReference>
<dbReference type="Proteomes" id="UP000250079">
    <property type="component" value="Chromosome"/>
</dbReference>